<comment type="subcellular location">
    <subcellularLocation>
        <location evidence="1">Secreted</location>
    </subcellularLocation>
</comment>
<dbReference type="InterPro" id="IPR017996">
    <property type="entry name" value="MRJP/yellow-related"/>
</dbReference>
<dbReference type="Gene3D" id="2.120.10.30">
    <property type="entry name" value="TolB, C-terminal domain"/>
    <property type="match status" value="1"/>
</dbReference>
<accession>A0ABR8KVR7</accession>
<evidence type="ECO:0000313" key="5">
    <source>
        <dbReference type="Proteomes" id="UP000635384"/>
    </source>
</evidence>
<keyword evidence="3" id="KW-0732">Signal</keyword>
<dbReference type="SUPFAM" id="SSF101898">
    <property type="entry name" value="NHL repeat"/>
    <property type="match status" value="1"/>
</dbReference>
<dbReference type="InterPro" id="IPR011042">
    <property type="entry name" value="6-blade_b-propeller_TolB-like"/>
</dbReference>
<organism evidence="4 5">
    <name type="scientific">Erythrobacter rubeus</name>
    <dbReference type="NCBI Taxonomy" id="2760803"/>
    <lineage>
        <taxon>Bacteria</taxon>
        <taxon>Pseudomonadati</taxon>
        <taxon>Pseudomonadota</taxon>
        <taxon>Alphaproteobacteria</taxon>
        <taxon>Sphingomonadales</taxon>
        <taxon>Erythrobacteraceae</taxon>
        <taxon>Erythrobacter/Porphyrobacter group</taxon>
        <taxon>Erythrobacter</taxon>
    </lineage>
</organism>
<sequence length="373" mass="39933">MRFLNRFAFAAALIVASMSTLVISAPGAAQDAGSDRVIEIVAEFEDGPGNVTVSPDGRIFLSMHQFYDPQFRVMELLPDGSTTPFPNEQWSGPRGEDGTADVGLTAVLGLRSDSNGVIWLLDNGGGDPTKARLVGWDSRSDEMAAFLDVPAAASIEGSFHNDLAIDEERGVVYLADIAGRIGVVDLETGEGWRWLDGSPVADADDVDFVVRGEVLTDPDGEPVRTKLNPITISPDGEWVYFGSMNGLSVYRVPAGLLADRNSSADAIEAAVERYGDKSPSDGITIDNAGNVYVTDGGGNAIGITRPDGSYETLIVDRRIEWPDGMSTGPDGYIYATVNRLNNAPPLNGGKMTEPSEPYYLIRFRPIAPVTQGR</sequence>
<protein>
    <recommendedName>
        <fullName evidence="6">Gluconolactonase</fullName>
    </recommendedName>
</protein>
<dbReference type="PANTHER" id="PTHR10009:SF18">
    <property type="entry name" value="PROTEIN YELLOW-LIKE PROTEIN"/>
    <property type="match status" value="1"/>
</dbReference>
<evidence type="ECO:0000256" key="3">
    <source>
        <dbReference type="SAM" id="SignalP"/>
    </source>
</evidence>
<evidence type="ECO:0000313" key="4">
    <source>
        <dbReference type="EMBL" id="MBD2843298.1"/>
    </source>
</evidence>
<keyword evidence="5" id="KW-1185">Reference proteome</keyword>
<dbReference type="RefSeq" id="WP_190788670.1">
    <property type="nucleotide sequence ID" value="NZ_JACXLC010000001.1"/>
</dbReference>
<name>A0ABR8KVR7_9SPHN</name>
<comment type="caution">
    <text evidence="4">The sequence shown here is derived from an EMBL/GenBank/DDBJ whole genome shotgun (WGS) entry which is preliminary data.</text>
</comment>
<dbReference type="PANTHER" id="PTHR10009">
    <property type="entry name" value="PROTEIN YELLOW-RELATED"/>
    <property type="match status" value="1"/>
</dbReference>
<feature type="signal peptide" evidence="3">
    <location>
        <begin position="1"/>
        <end position="24"/>
    </location>
</feature>
<gene>
    <name evidence="4" type="ORF">IB285_13640</name>
</gene>
<proteinExistence type="predicted"/>
<reference evidence="4 5" key="1">
    <citation type="submission" date="2020-09" db="EMBL/GenBank/DDBJ databases">
        <authorList>
            <person name="Yoon J.-W."/>
        </authorList>
    </citation>
    <scope>NUCLEOTIDE SEQUENCE [LARGE SCALE GENOMIC DNA]</scope>
    <source>
        <strain evidence="4 5">KMU-140</strain>
    </source>
</reference>
<dbReference type="Pfam" id="PF03022">
    <property type="entry name" value="MRJP"/>
    <property type="match status" value="1"/>
</dbReference>
<dbReference type="Proteomes" id="UP000635384">
    <property type="component" value="Unassembled WGS sequence"/>
</dbReference>
<dbReference type="EMBL" id="JACXLC010000001">
    <property type="protein sequence ID" value="MBD2843298.1"/>
    <property type="molecule type" value="Genomic_DNA"/>
</dbReference>
<evidence type="ECO:0000256" key="2">
    <source>
        <dbReference type="ARBA" id="ARBA00022525"/>
    </source>
</evidence>
<evidence type="ECO:0000256" key="1">
    <source>
        <dbReference type="ARBA" id="ARBA00004613"/>
    </source>
</evidence>
<feature type="chain" id="PRO_5045675619" description="Gluconolactonase" evidence="3">
    <location>
        <begin position="25"/>
        <end position="373"/>
    </location>
</feature>
<keyword evidence="2" id="KW-0964">Secreted</keyword>
<evidence type="ECO:0008006" key="6">
    <source>
        <dbReference type="Google" id="ProtNLM"/>
    </source>
</evidence>